<dbReference type="AlphaFoldDB" id="A0A448X5V9"/>
<dbReference type="EMBL" id="CAAALY010098327">
    <property type="protein sequence ID" value="VEL28864.1"/>
    <property type="molecule type" value="Genomic_DNA"/>
</dbReference>
<gene>
    <name evidence="1" type="ORF">PXEA_LOCUS22304</name>
</gene>
<accession>A0A448X5V9</accession>
<proteinExistence type="predicted"/>
<keyword evidence="2" id="KW-1185">Reference proteome</keyword>
<sequence>MHRTCPDRCDGSFQTFKPDRQGGEKRRIFAPAVSSAPIHLCRPRTSLMPSYRQIRLRLDVHGFAHCRKIDTYFLNQPGRGQTEKKSVPLSQVWYIPATVCDQG</sequence>
<comment type="caution">
    <text evidence="1">The sequence shown here is derived from an EMBL/GenBank/DDBJ whole genome shotgun (WGS) entry which is preliminary data.</text>
</comment>
<dbReference type="Proteomes" id="UP000784294">
    <property type="component" value="Unassembled WGS sequence"/>
</dbReference>
<organism evidence="1 2">
    <name type="scientific">Protopolystoma xenopodis</name>
    <dbReference type="NCBI Taxonomy" id="117903"/>
    <lineage>
        <taxon>Eukaryota</taxon>
        <taxon>Metazoa</taxon>
        <taxon>Spiralia</taxon>
        <taxon>Lophotrochozoa</taxon>
        <taxon>Platyhelminthes</taxon>
        <taxon>Monogenea</taxon>
        <taxon>Polyopisthocotylea</taxon>
        <taxon>Polystomatidea</taxon>
        <taxon>Polystomatidae</taxon>
        <taxon>Protopolystoma</taxon>
    </lineage>
</organism>
<protein>
    <submittedName>
        <fullName evidence="1">Uncharacterized protein</fullName>
    </submittedName>
</protein>
<evidence type="ECO:0000313" key="1">
    <source>
        <dbReference type="EMBL" id="VEL28864.1"/>
    </source>
</evidence>
<name>A0A448X5V9_9PLAT</name>
<evidence type="ECO:0000313" key="2">
    <source>
        <dbReference type="Proteomes" id="UP000784294"/>
    </source>
</evidence>
<reference evidence="1" key="1">
    <citation type="submission" date="2018-11" db="EMBL/GenBank/DDBJ databases">
        <authorList>
            <consortium name="Pathogen Informatics"/>
        </authorList>
    </citation>
    <scope>NUCLEOTIDE SEQUENCE</scope>
</reference>